<evidence type="ECO:0000256" key="5">
    <source>
        <dbReference type="ARBA" id="ARBA00022750"/>
    </source>
</evidence>
<feature type="transmembrane region" description="Helical" evidence="9">
    <location>
        <begin position="94"/>
        <end position="112"/>
    </location>
</feature>
<proteinExistence type="inferred from homology"/>
<keyword evidence="2 9" id="KW-1003">Cell membrane</keyword>
<dbReference type="Proteomes" id="UP001209535">
    <property type="component" value="Unassembled WGS sequence"/>
</dbReference>
<evidence type="ECO:0000256" key="6">
    <source>
        <dbReference type="ARBA" id="ARBA00022801"/>
    </source>
</evidence>
<evidence type="ECO:0000256" key="1">
    <source>
        <dbReference type="ARBA" id="ARBA00006139"/>
    </source>
</evidence>
<comment type="pathway">
    <text evidence="9">Protein modification; lipoprotein biosynthesis (signal peptide cleavage).</text>
</comment>
<dbReference type="Pfam" id="PF01252">
    <property type="entry name" value="Peptidase_A8"/>
    <property type="match status" value="1"/>
</dbReference>
<dbReference type="InterPro" id="IPR001872">
    <property type="entry name" value="Peptidase_A8"/>
</dbReference>
<keyword evidence="3 9" id="KW-0645">Protease</keyword>
<sequence length="156" mass="17177">MRQVIQAAAATFALDQASKVLVVHVLDLYARQEIAVLAPWLNFRMAWNRGINFGLFSSSEDLGRWVLIGLALAIAAWVWLWVRRERHSRIVQLSAGLLIGGAMGNVIDRLIYGAVADFLNMSVPGIDNPYSFNVADIAIFAGAFGLVLFTGREKTT</sequence>
<keyword evidence="6 9" id="KW-0378">Hydrolase</keyword>
<dbReference type="RefSeq" id="WP_263335952.1">
    <property type="nucleotide sequence ID" value="NZ_JAOVQO010000009.1"/>
</dbReference>
<evidence type="ECO:0000256" key="11">
    <source>
        <dbReference type="RuleBase" id="RU004181"/>
    </source>
</evidence>
<evidence type="ECO:0000256" key="2">
    <source>
        <dbReference type="ARBA" id="ARBA00022475"/>
    </source>
</evidence>
<evidence type="ECO:0000313" key="13">
    <source>
        <dbReference type="Proteomes" id="UP001209535"/>
    </source>
</evidence>
<evidence type="ECO:0000256" key="7">
    <source>
        <dbReference type="ARBA" id="ARBA00022989"/>
    </source>
</evidence>
<dbReference type="PANTHER" id="PTHR33695">
    <property type="entry name" value="LIPOPROTEIN SIGNAL PEPTIDASE"/>
    <property type="match status" value="1"/>
</dbReference>
<comment type="caution">
    <text evidence="12">The sequence shown here is derived from an EMBL/GenBank/DDBJ whole genome shotgun (WGS) entry which is preliminary data.</text>
</comment>
<keyword evidence="4 9" id="KW-0812">Transmembrane</keyword>
<comment type="subcellular location">
    <subcellularLocation>
        <location evidence="9">Cell membrane</location>
        <topology evidence="9">Multi-pass membrane protein</topology>
    </subcellularLocation>
</comment>
<dbReference type="PANTHER" id="PTHR33695:SF1">
    <property type="entry name" value="LIPOPROTEIN SIGNAL PEPTIDASE"/>
    <property type="match status" value="1"/>
</dbReference>
<keyword evidence="13" id="KW-1185">Reference proteome</keyword>
<accession>A0ABT2X590</accession>
<evidence type="ECO:0000256" key="4">
    <source>
        <dbReference type="ARBA" id="ARBA00022692"/>
    </source>
</evidence>
<comment type="catalytic activity">
    <reaction evidence="9 10">
        <text>Release of signal peptides from bacterial membrane prolipoproteins. Hydrolyzes -Xaa-Yaa-Zaa-|-(S,diacylglyceryl)Cys-, in which Xaa is hydrophobic (preferably Leu), and Yaa (Ala or Ser) and Zaa (Gly or Ala) have small, neutral side chains.</text>
        <dbReference type="EC" id="3.4.23.36"/>
    </reaction>
</comment>
<evidence type="ECO:0000256" key="3">
    <source>
        <dbReference type="ARBA" id="ARBA00022670"/>
    </source>
</evidence>
<evidence type="ECO:0000256" key="8">
    <source>
        <dbReference type="ARBA" id="ARBA00023136"/>
    </source>
</evidence>
<evidence type="ECO:0000256" key="10">
    <source>
        <dbReference type="RuleBase" id="RU000594"/>
    </source>
</evidence>
<dbReference type="HAMAP" id="MF_00161">
    <property type="entry name" value="LspA"/>
    <property type="match status" value="1"/>
</dbReference>
<dbReference type="EC" id="3.4.23.36" evidence="9"/>
<dbReference type="PROSITE" id="PS00855">
    <property type="entry name" value="SPASE_II"/>
    <property type="match status" value="1"/>
</dbReference>
<feature type="transmembrane region" description="Helical" evidence="9">
    <location>
        <begin position="132"/>
        <end position="151"/>
    </location>
</feature>
<keyword evidence="8 9" id="KW-0472">Membrane</keyword>
<gene>
    <name evidence="9 12" type="primary">lspA</name>
    <name evidence="12" type="ORF">OEZ60_10955</name>
</gene>
<keyword evidence="5 9" id="KW-0064">Aspartyl protease</keyword>
<reference evidence="12 13" key="1">
    <citation type="submission" date="2022-10" db="EMBL/GenBank/DDBJ databases">
        <title>Defluviimonas sp. nov., isolated from ocean surface sediments.</title>
        <authorList>
            <person name="He W."/>
            <person name="Wang L."/>
            <person name="Zhang D.-F."/>
        </authorList>
    </citation>
    <scope>NUCLEOTIDE SEQUENCE [LARGE SCALE GENOMIC DNA]</scope>
    <source>
        <strain evidence="12 13">WL0024</strain>
    </source>
</reference>
<protein>
    <recommendedName>
        <fullName evidence="9">Lipoprotein signal peptidase</fullName>
        <ecNumber evidence="9">3.4.23.36</ecNumber>
    </recommendedName>
    <alternativeName>
        <fullName evidence="9">Prolipoprotein signal peptidase</fullName>
    </alternativeName>
    <alternativeName>
        <fullName evidence="9">Signal peptidase II</fullName>
        <shortName evidence="9">SPase II</shortName>
    </alternativeName>
</protein>
<feature type="active site" evidence="9">
    <location>
        <position position="117"/>
    </location>
</feature>
<dbReference type="EMBL" id="JAOVQO010000009">
    <property type="protein sequence ID" value="MCU9848529.1"/>
    <property type="molecule type" value="Genomic_DNA"/>
</dbReference>
<dbReference type="NCBIfam" id="TIGR00077">
    <property type="entry name" value="lspA"/>
    <property type="match status" value="1"/>
</dbReference>
<comment type="function">
    <text evidence="9 10">This protein specifically catalyzes the removal of signal peptides from prolipoproteins.</text>
</comment>
<feature type="transmembrane region" description="Helical" evidence="9">
    <location>
        <begin position="62"/>
        <end position="82"/>
    </location>
</feature>
<evidence type="ECO:0000313" key="12">
    <source>
        <dbReference type="EMBL" id="MCU9848529.1"/>
    </source>
</evidence>
<comment type="caution">
    <text evidence="9">Lacks conserved residue(s) required for the propagation of feature annotation.</text>
</comment>
<dbReference type="GO" id="GO:0004190">
    <property type="term" value="F:aspartic-type endopeptidase activity"/>
    <property type="evidence" value="ECO:0007669"/>
    <property type="project" value="UniProtKB-EC"/>
</dbReference>
<dbReference type="PRINTS" id="PR00781">
    <property type="entry name" value="LIPOSIGPTASE"/>
</dbReference>
<keyword evidence="7 9" id="KW-1133">Transmembrane helix</keyword>
<evidence type="ECO:0000256" key="9">
    <source>
        <dbReference type="HAMAP-Rule" id="MF_00161"/>
    </source>
</evidence>
<feature type="active site" evidence="9">
    <location>
        <position position="136"/>
    </location>
</feature>
<organism evidence="12 13">
    <name type="scientific">Albidovulum salinarum</name>
    <dbReference type="NCBI Taxonomy" id="2984153"/>
    <lineage>
        <taxon>Bacteria</taxon>
        <taxon>Pseudomonadati</taxon>
        <taxon>Pseudomonadota</taxon>
        <taxon>Alphaproteobacteria</taxon>
        <taxon>Rhodobacterales</taxon>
        <taxon>Paracoccaceae</taxon>
        <taxon>Albidovulum</taxon>
    </lineage>
</organism>
<comment type="similarity">
    <text evidence="1 9 11">Belongs to the peptidase A8 family.</text>
</comment>
<name>A0ABT2X590_9RHOB</name>